<dbReference type="InterPro" id="IPR002575">
    <property type="entry name" value="Aminoglycoside_PTrfase"/>
</dbReference>
<dbReference type="SUPFAM" id="SSF56112">
    <property type="entry name" value="Protein kinase-like (PK-like)"/>
    <property type="match status" value="1"/>
</dbReference>
<dbReference type="EMBL" id="CP144057">
    <property type="protein sequence ID" value="WWD19793.1"/>
    <property type="molecule type" value="Genomic_DNA"/>
</dbReference>
<dbReference type="Pfam" id="PF01636">
    <property type="entry name" value="APH"/>
    <property type="match status" value="1"/>
</dbReference>
<dbReference type="PANTHER" id="PTHR21310:SF15">
    <property type="entry name" value="AMINOGLYCOSIDE PHOSPHOTRANSFERASE DOMAIN-CONTAINING PROTEIN"/>
    <property type="match status" value="1"/>
</dbReference>
<dbReference type="Proteomes" id="UP000322225">
    <property type="component" value="Chromosome 7"/>
</dbReference>
<dbReference type="KEGG" id="ksn:43588136"/>
<dbReference type="InterPro" id="IPR011009">
    <property type="entry name" value="Kinase-like_dom_sf"/>
</dbReference>
<evidence type="ECO:0000313" key="2">
    <source>
        <dbReference type="EMBL" id="WWD19793.1"/>
    </source>
</evidence>
<reference evidence="2" key="2">
    <citation type="submission" date="2024-01" db="EMBL/GenBank/DDBJ databases">
        <title>Comparative genomics of Cryptococcus and Kwoniella reveals pathogenesis evolution and contrasting modes of karyotype evolution via chromosome fusion or intercentromeric recombination.</title>
        <authorList>
            <person name="Coelho M.A."/>
            <person name="David-Palma M."/>
            <person name="Shea T."/>
            <person name="Bowers K."/>
            <person name="McGinley-Smith S."/>
            <person name="Mohammad A.W."/>
            <person name="Gnirke A."/>
            <person name="Yurkov A.M."/>
            <person name="Nowrousian M."/>
            <person name="Sun S."/>
            <person name="Cuomo C.A."/>
            <person name="Heitman J."/>
        </authorList>
    </citation>
    <scope>NUCLEOTIDE SEQUENCE</scope>
    <source>
        <strain evidence="2">CBS 12478</strain>
    </source>
</reference>
<protein>
    <recommendedName>
        <fullName evidence="1">Aminoglycoside phosphotransferase domain-containing protein</fullName>
    </recommendedName>
</protein>
<accession>A0A5M6C673</accession>
<sequence length="380" mass="43112">MYTQDPDYASYPDITRRADKEQLEQLTTLLKSADLSAQANSLRPGHTSNILIPTDTRDYLKGGMNVILPLTFDDGVKWVARVRQKRFDEPPVEKRKILVASEVESLRVMKEAGLQVPAVYFSSDQAPDLNYYFLDFVGGTPAAAPLTEHDNPSQIPTIIRSFAQFQIALSELTFPFIGSLHPSPSGGGERIVGPLCDRYIKQGRLFQHKPVLSYLAHLEIKEMVVNFDGWGEEDVFYLKHADDKGDHLMIDPKGNITNVIDWEWAYITSKAEAFAAPCAFSSVVEYCDQGRATLCDLEHLLMKDYQDLGRPDLADCVKEGKKYQFLNDLVGEEPQMVLMDGLRETFSKERKKFAMEQEWEEWAKKVFSEDQGLKDLLKKA</sequence>
<proteinExistence type="predicted"/>
<evidence type="ECO:0000313" key="3">
    <source>
        <dbReference type="Proteomes" id="UP000322225"/>
    </source>
</evidence>
<feature type="domain" description="Aminoglycoside phosphotransferase" evidence="1">
    <location>
        <begin position="94"/>
        <end position="266"/>
    </location>
</feature>
<organism evidence="2 3">
    <name type="scientific">Kwoniella shandongensis</name>
    <dbReference type="NCBI Taxonomy" id="1734106"/>
    <lineage>
        <taxon>Eukaryota</taxon>
        <taxon>Fungi</taxon>
        <taxon>Dikarya</taxon>
        <taxon>Basidiomycota</taxon>
        <taxon>Agaricomycotina</taxon>
        <taxon>Tremellomycetes</taxon>
        <taxon>Tremellales</taxon>
        <taxon>Cryptococcaceae</taxon>
        <taxon>Kwoniella</taxon>
    </lineage>
</organism>
<gene>
    <name evidence="2" type="ORF">CI109_104257</name>
</gene>
<keyword evidence="3" id="KW-1185">Reference proteome</keyword>
<dbReference type="AlphaFoldDB" id="A0A5M6C673"/>
<dbReference type="OrthoDB" id="2564497at2759"/>
<name>A0A5M6C673_9TREE</name>
<evidence type="ECO:0000259" key="1">
    <source>
        <dbReference type="Pfam" id="PF01636"/>
    </source>
</evidence>
<dbReference type="RefSeq" id="XP_031861607.1">
    <property type="nucleotide sequence ID" value="XM_032004005.1"/>
</dbReference>
<reference evidence="2" key="1">
    <citation type="submission" date="2017-08" db="EMBL/GenBank/DDBJ databases">
        <authorList>
            <person name="Cuomo C."/>
            <person name="Billmyre B."/>
            <person name="Heitman J."/>
        </authorList>
    </citation>
    <scope>NUCLEOTIDE SEQUENCE</scope>
    <source>
        <strain evidence="2">CBS 12478</strain>
    </source>
</reference>
<dbReference type="InterPro" id="IPR051678">
    <property type="entry name" value="AGP_Transferase"/>
</dbReference>
<dbReference type="GeneID" id="43588136"/>
<dbReference type="PANTHER" id="PTHR21310">
    <property type="entry name" value="AMINOGLYCOSIDE PHOSPHOTRANSFERASE-RELATED-RELATED"/>
    <property type="match status" value="1"/>
</dbReference>